<reference evidence="2 3" key="1">
    <citation type="submission" date="2018-05" db="EMBL/GenBank/DDBJ databases">
        <title>Genomic Encyclopedia of Archaeal and Bacterial Type Strains, Phase II (KMG-II): from individual species to whole genera.</title>
        <authorList>
            <person name="Goeker M."/>
        </authorList>
    </citation>
    <scope>NUCLEOTIDE SEQUENCE [LARGE SCALE GENOMIC DNA]</scope>
    <source>
        <strain evidence="2 3">DSM 22214</strain>
    </source>
</reference>
<dbReference type="Pfam" id="PF03330">
    <property type="entry name" value="DPBB_1"/>
    <property type="match status" value="1"/>
</dbReference>
<dbReference type="Gene3D" id="2.40.40.10">
    <property type="entry name" value="RlpA-like domain"/>
    <property type="match status" value="1"/>
</dbReference>
<dbReference type="PANTHER" id="PTHR34183">
    <property type="entry name" value="ENDOLYTIC PEPTIDOGLYCAN TRANSGLYCOSYLASE RLPA"/>
    <property type="match status" value="1"/>
</dbReference>
<dbReference type="InterPro" id="IPR036908">
    <property type="entry name" value="RlpA-like_sf"/>
</dbReference>
<keyword evidence="2" id="KW-0449">Lipoprotein</keyword>
<feature type="domain" description="RlpA-like protein double-psi beta-barrel" evidence="1">
    <location>
        <begin position="27"/>
        <end position="113"/>
    </location>
</feature>
<dbReference type="PANTHER" id="PTHR34183:SF8">
    <property type="entry name" value="ENDOLYTIC PEPTIDOGLYCAN TRANSGLYCOSYLASE RLPA-RELATED"/>
    <property type="match status" value="1"/>
</dbReference>
<dbReference type="AlphaFoldDB" id="A0A316DZ43"/>
<dbReference type="InterPro" id="IPR009009">
    <property type="entry name" value="RlpA-like_DPBB"/>
</dbReference>
<dbReference type="Proteomes" id="UP000245489">
    <property type="component" value="Unassembled WGS sequence"/>
</dbReference>
<keyword evidence="3" id="KW-1185">Reference proteome</keyword>
<evidence type="ECO:0000313" key="2">
    <source>
        <dbReference type="EMBL" id="PWK23026.1"/>
    </source>
</evidence>
<gene>
    <name evidence="2" type="ORF">LV89_03294</name>
</gene>
<dbReference type="EMBL" id="QGGO01000018">
    <property type="protein sequence ID" value="PWK23026.1"/>
    <property type="molecule type" value="Genomic_DNA"/>
</dbReference>
<name>A0A316DZ43_9BACT</name>
<organism evidence="2 3">
    <name type="scientific">Arcicella aurantiaca</name>
    <dbReference type="NCBI Taxonomy" id="591202"/>
    <lineage>
        <taxon>Bacteria</taxon>
        <taxon>Pseudomonadati</taxon>
        <taxon>Bacteroidota</taxon>
        <taxon>Cytophagia</taxon>
        <taxon>Cytophagales</taxon>
        <taxon>Flectobacillaceae</taxon>
        <taxon>Arcicella</taxon>
    </lineage>
</organism>
<evidence type="ECO:0000259" key="1">
    <source>
        <dbReference type="Pfam" id="PF03330"/>
    </source>
</evidence>
<dbReference type="CDD" id="cd22268">
    <property type="entry name" value="DPBB_RlpA-like"/>
    <property type="match status" value="1"/>
</dbReference>
<dbReference type="RefSeq" id="WP_109743986.1">
    <property type="nucleotide sequence ID" value="NZ_QGGO01000018.1"/>
</dbReference>
<comment type="caution">
    <text evidence="2">The sequence shown here is derived from an EMBL/GenBank/DDBJ whole genome shotgun (WGS) entry which is preliminary data.</text>
</comment>
<accession>A0A316DZ43</accession>
<protein>
    <submittedName>
        <fullName evidence="2">Rare lipoprotein A</fullName>
    </submittedName>
</protein>
<evidence type="ECO:0000313" key="3">
    <source>
        <dbReference type="Proteomes" id="UP000245489"/>
    </source>
</evidence>
<sequence>MLKYRLILTLIANLLFVIKISAQDFKGKATTYPTEAYGDTTSSGEILNAKILTASHEYFPIGSLIEVLNLKNKKIVQVIINDNEVSDEELTLEFTEAVGHALEMKKHDIIDVRILVISWGKTAGNIAINAKRESDFKLDFRKYDYVKPTDSKKN</sequence>
<proteinExistence type="predicted"/>
<dbReference type="OrthoDB" id="9779128at2"/>